<name>A0A226DTW9_FOLCA</name>
<keyword evidence="3" id="KW-1185">Reference proteome</keyword>
<protein>
    <submittedName>
        <fullName evidence="2">Uncharacterized protein</fullName>
    </submittedName>
</protein>
<dbReference type="Gene3D" id="3.80.10.10">
    <property type="entry name" value="Ribonuclease Inhibitor"/>
    <property type="match status" value="1"/>
</dbReference>
<dbReference type="Proteomes" id="UP000198287">
    <property type="component" value="Unassembled WGS sequence"/>
</dbReference>
<keyword evidence="1" id="KW-1133">Transmembrane helix</keyword>
<organism evidence="2 3">
    <name type="scientific">Folsomia candida</name>
    <name type="common">Springtail</name>
    <dbReference type="NCBI Taxonomy" id="158441"/>
    <lineage>
        <taxon>Eukaryota</taxon>
        <taxon>Metazoa</taxon>
        <taxon>Ecdysozoa</taxon>
        <taxon>Arthropoda</taxon>
        <taxon>Hexapoda</taxon>
        <taxon>Collembola</taxon>
        <taxon>Entomobryomorpha</taxon>
        <taxon>Isotomoidea</taxon>
        <taxon>Isotomidae</taxon>
        <taxon>Proisotominae</taxon>
        <taxon>Folsomia</taxon>
    </lineage>
</organism>
<dbReference type="InterPro" id="IPR032675">
    <property type="entry name" value="LRR_dom_sf"/>
</dbReference>
<dbReference type="SUPFAM" id="SSF52047">
    <property type="entry name" value="RNI-like"/>
    <property type="match status" value="1"/>
</dbReference>
<dbReference type="OrthoDB" id="8254904at2759"/>
<comment type="caution">
    <text evidence="2">The sequence shown here is derived from an EMBL/GenBank/DDBJ whole genome shotgun (WGS) entry which is preliminary data.</text>
</comment>
<proteinExistence type="predicted"/>
<sequence length="1197" mass="137206">MGELNFLKYVFESVVHPLSDIQFNGIDGTSQQDSARIYSAKNDPRVAKKPNSGLYLQVEMVIMFAGFESPEYEKWSKLGAKVNAGQKCPDILKQFVWTLTPALISAAGMDVREVLNSNLDFQVIKEYPITVFYSLEKYANSQDDEDTAPVEKEAYYLHPQPKRYGSQKIKIFITIAKNMNDLSFKIVQSGHGLRNNYNVLFYNLGSYEEMMGETGDVTRLGFTCPLILITIKSLKITSVHQLCYLCPSKDRLVTLFSVNVLLDPPKIGEMHARLSSNGYGAKIAFMKSRDYFATEERIRKNPKLANCQKYFDSEPDCQTGYPLYEIMKERLNVSIEAWSTCLPLEYEEDYVWTPLYMCERPVTMTQPQNTSEYLHPVMLSFFQRELYLIYCINKAEYNPPSWTWVATPFDYPTWLSLLASFALFALINRRLSLMFDAINFFIYIGLPNFKNWKNPALFLALAMTSFLSYHYEAFMTTSITAPLELHVFLDIKEGLDNGFRLIIADPGVINLLNHGIGLEFKEQVGRNFSESDTVLNIEIEQLNQPFNVTWRDKMAAIKGVIYIFDVLAYKMKKDKIVSQGDNVLCFIIRKPIGPITFMVNAYSSMTASWFVQNAVLWNGPCGLYGMFQDRYFTKIARRLGKDKSKMRKEKFGEEEEMEAELRLGLYSNFGILFLYLISFLGMSLAIFYIEFKSSYEVPPELTKYCEYVSTSGPNCVKYSNFKFYKPPSGALFLEKCGEHVTSLRFQYVFVDSLEFLTQMLAHTPNLDKLEIVWLSLDDRSTTFLQDNVTWDKLILQVRTICITHLDGYPEVGQQFLLRMFRACPNLKEVRTGSYNASFLHQLLLTERAGNLSHLTLGRVDDRTLEILHTNKNQFHLKFLKIGQLQLSAGERKMLEFLQVQANSLESFIVCELSNVFPHTNGIALPERMPKLKLLRIGLKRWDSPEGEVLMAPLNIPRQFPALQKLLISGYGKHINLSAFLLDNWDQAALSVWGLELPAGGLSPPDIKKLGHFLPNLTELSVGYQSGQVLREIWTAFPGVESYTLSVGLDKTCNIDTTGFLKLDEILTGFSKKEMKRAKRMCGDVGKPRFEGITNLKNLREFTLNNGPFRNRVGGRRLNNDRVTDIGAFYALQKLESLKYLVIRGHKISQPVMDELCRVRELYKDTTSSYLRLTSHPRSRYDSPHVMCADDDVNYVRT</sequence>
<dbReference type="EMBL" id="LNIX01000011">
    <property type="protein sequence ID" value="OXA48932.1"/>
    <property type="molecule type" value="Genomic_DNA"/>
</dbReference>
<evidence type="ECO:0000313" key="3">
    <source>
        <dbReference type="Proteomes" id="UP000198287"/>
    </source>
</evidence>
<evidence type="ECO:0000313" key="2">
    <source>
        <dbReference type="EMBL" id="OXA48932.1"/>
    </source>
</evidence>
<dbReference type="AlphaFoldDB" id="A0A226DTW9"/>
<gene>
    <name evidence="2" type="ORF">Fcan01_16550</name>
</gene>
<feature type="transmembrane region" description="Helical" evidence="1">
    <location>
        <begin position="665"/>
        <end position="689"/>
    </location>
</feature>
<keyword evidence="1" id="KW-0472">Membrane</keyword>
<accession>A0A226DTW9</accession>
<reference evidence="2 3" key="1">
    <citation type="submission" date="2015-12" db="EMBL/GenBank/DDBJ databases">
        <title>The genome of Folsomia candida.</title>
        <authorList>
            <person name="Faddeeva A."/>
            <person name="Derks M.F."/>
            <person name="Anvar Y."/>
            <person name="Smit S."/>
            <person name="Van Straalen N."/>
            <person name="Roelofs D."/>
        </authorList>
    </citation>
    <scope>NUCLEOTIDE SEQUENCE [LARGE SCALE GENOMIC DNA]</scope>
    <source>
        <strain evidence="2 3">VU population</strain>
        <tissue evidence="2">Whole body</tissue>
    </source>
</reference>
<keyword evidence="1" id="KW-0812">Transmembrane</keyword>
<evidence type="ECO:0000256" key="1">
    <source>
        <dbReference type="SAM" id="Phobius"/>
    </source>
</evidence>